<dbReference type="AlphaFoldDB" id="W9RTW0"/>
<protein>
    <submittedName>
        <fullName evidence="1">Uncharacterized protein</fullName>
    </submittedName>
</protein>
<reference evidence="2" key="1">
    <citation type="submission" date="2013-01" db="EMBL/GenBank/DDBJ databases">
        <title>Draft Genome Sequence of a Mulberry Tree, Morus notabilis C.K. Schneid.</title>
        <authorList>
            <person name="He N."/>
            <person name="Zhao S."/>
        </authorList>
    </citation>
    <scope>NUCLEOTIDE SEQUENCE</scope>
</reference>
<evidence type="ECO:0000313" key="2">
    <source>
        <dbReference type="Proteomes" id="UP000030645"/>
    </source>
</evidence>
<gene>
    <name evidence="1" type="ORF">L484_006199</name>
</gene>
<keyword evidence="2" id="KW-1185">Reference proteome</keyword>
<proteinExistence type="predicted"/>
<organism evidence="1 2">
    <name type="scientific">Morus notabilis</name>
    <dbReference type="NCBI Taxonomy" id="981085"/>
    <lineage>
        <taxon>Eukaryota</taxon>
        <taxon>Viridiplantae</taxon>
        <taxon>Streptophyta</taxon>
        <taxon>Embryophyta</taxon>
        <taxon>Tracheophyta</taxon>
        <taxon>Spermatophyta</taxon>
        <taxon>Magnoliopsida</taxon>
        <taxon>eudicotyledons</taxon>
        <taxon>Gunneridae</taxon>
        <taxon>Pentapetalae</taxon>
        <taxon>rosids</taxon>
        <taxon>fabids</taxon>
        <taxon>Rosales</taxon>
        <taxon>Moraceae</taxon>
        <taxon>Moreae</taxon>
        <taxon>Morus</taxon>
    </lineage>
</organism>
<dbReference type="Proteomes" id="UP000030645">
    <property type="component" value="Unassembled WGS sequence"/>
</dbReference>
<dbReference type="EMBL" id="KE345636">
    <property type="protein sequence ID" value="EXC10303.1"/>
    <property type="molecule type" value="Genomic_DNA"/>
</dbReference>
<name>W9RTW0_9ROSA</name>
<accession>W9RTW0</accession>
<evidence type="ECO:0000313" key="1">
    <source>
        <dbReference type="EMBL" id="EXC10303.1"/>
    </source>
</evidence>
<sequence>MNGAIFPIRPQKLFSQLHFPQSFNSQLPSHFQSGSQIHTQPLRFRFANAPFVQSSLTNHSVG</sequence>